<evidence type="ECO:0000313" key="2">
    <source>
        <dbReference type="EMBL" id="GLL09764.1"/>
    </source>
</evidence>
<evidence type="ECO:0000313" key="3">
    <source>
        <dbReference type="Proteomes" id="UP001143463"/>
    </source>
</evidence>
<proteinExistence type="predicted"/>
<name>A0A9W6NUG3_9PSEU</name>
<protein>
    <recommendedName>
        <fullName evidence="1">SnoaL-like domain-containing protein</fullName>
    </recommendedName>
</protein>
<evidence type="ECO:0000259" key="1">
    <source>
        <dbReference type="Pfam" id="PF12680"/>
    </source>
</evidence>
<dbReference type="SUPFAM" id="SSF54427">
    <property type="entry name" value="NTF2-like"/>
    <property type="match status" value="1"/>
</dbReference>
<organism evidence="2 3">
    <name type="scientific">Pseudonocardia halophobica</name>
    <dbReference type="NCBI Taxonomy" id="29401"/>
    <lineage>
        <taxon>Bacteria</taxon>
        <taxon>Bacillati</taxon>
        <taxon>Actinomycetota</taxon>
        <taxon>Actinomycetes</taxon>
        <taxon>Pseudonocardiales</taxon>
        <taxon>Pseudonocardiaceae</taxon>
        <taxon>Pseudonocardia</taxon>
    </lineage>
</organism>
<gene>
    <name evidence="2" type="ORF">GCM10017577_09040</name>
</gene>
<reference evidence="2" key="2">
    <citation type="submission" date="2023-01" db="EMBL/GenBank/DDBJ databases">
        <authorList>
            <person name="Sun Q."/>
            <person name="Evtushenko L."/>
        </authorList>
    </citation>
    <scope>NUCLEOTIDE SEQUENCE</scope>
    <source>
        <strain evidence="2">VKM Ac-1069</strain>
    </source>
</reference>
<dbReference type="InterPro" id="IPR032710">
    <property type="entry name" value="NTF2-like_dom_sf"/>
</dbReference>
<dbReference type="RefSeq" id="WP_037043802.1">
    <property type="nucleotide sequence ID" value="NZ_BSFQ01000003.1"/>
</dbReference>
<feature type="domain" description="SnoaL-like" evidence="1">
    <location>
        <begin position="10"/>
        <end position="110"/>
    </location>
</feature>
<keyword evidence="3" id="KW-1185">Reference proteome</keyword>
<dbReference type="EMBL" id="BSFQ01000003">
    <property type="protein sequence ID" value="GLL09764.1"/>
    <property type="molecule type" value="Genomic_DNA"/>
</dbReference>
<dbReference type="Proteomes" id="UP001143463">
    <property type="component" value="Unassembled WGS sequence"/>
</dbReference>
<accession>A0A9W6NUG3</accession>
<sequence>MPHTELKRVVERLYATLDSADRPSVGRFFHPDVEVRFGNSAAAHGPQALLRIGGRLRRFATELVHDLRQVFVDVEARTAIAEIDMTYRQASGDLRVPATSVFRFDDDLLITHYHVYIDVSALGVDTATW</sequence>
<comment type="caution">
    <text evidence="2">The sequence shown here is derived from an EMBL/GenBank/DDBJ whole genome shotgun (WGS) entry which is preliminary data.</text>
</comment>
<dbReference type="Pfam" id="PF12680">
    <property type="entry name" value="SnoaL_2"/>
    <property type="match status" value="1"/>
</dbReference>
<dbReference type="Gene3D" id="3.10.450.50">
    <property type="match status" value="1"/>
</dbReference>
<dbReference type="AlphaFoldDB" id="A0A9W6NUG3"/>
<reference evidence="2" key="1">
    <citation type="journal article" date="2014" name="Int. J. Syst. Evol. Microbiol.">
        <title>Complete genome sequence of Corynebacterium casei LMG S-19264T (=DSM 44701T), isolated from a smear-ripened cheese.</title>
        <authorList>
            <consortium name="US DOE Joint Genome Institute (JGI-PGF)"/>
            <person name="Walter F."/>
            <person name="Albersmeier A."/>
            <person name="Kalinowski J."/>
            <person name="Ruckert C."/>
        </authorList>
    </citation>
    <scope>NUCLEOTIDE SEQUENCE</scope>
    <source>
        <strain evidence="2">VKM Ac-1069</strain>
    </source>
</reference>
<dbReference type="InterPro" id="IPR037401">
    <property type="entry name" value="SnoaL-like"/>
</dbReference>